<keyword evidence="1" id="KW-0812">Transmembrane</keyword>
<keyword evidence="1" id="KW-0472">Membrane</keyword>
<keyword evidence="4" id="KW-1185">Reference proteome</keyword>
<gene>
    <name evidence="3" type="ORF">E9934_03600</name>
</gene>
<evidence type="ECO:0000256" key="1">
    <source>
        <dbReference type="SAM" id="Phobius"/>
    </source>
</evidence>
<sequence length="151" mass="16578">MPAGSEPVTLPRTWRPLGPRIAAPAFALILVAAFAALWLRFDESTKDSVNVLQKLTIFAIVGLAMALLFAMARSRVEATTEGLVVVNGYRRRTIEWAEVGTVRVPQGAPWPHLDLGDDERVSLMGIHTSDGRRAEIAVRELRAVVADHRVD</sequence>
<evidence type="ECO:0000313" key="4">
    <source>
        <dbReference type="Proteomes" id="UP000307087"/>
    </source>
</evidence>
<organism evidence="3 4">
    <name type="scientific">Nocardioides caeni</name>
    <dbReference type="NCBI Taxonomy" id="574700"/>
    <lineage>
        <taxon>Bacteria</taxon>
        <taxon>Bacillati</taxon>
        <taxon>Actinomycetota</taxon>
        <taxon>Actinomycetes</taxon>
        <taxon>Propionibacteriales</taxon>
        <taxon>Nocardioidaceae</taxon>
        <taxon>Nocardioides</taxon>
    </lineage>
</organism>
<feature type="transmembrane region" description="Helical" evidence="1">
    <location>
        <begin position="21"/>
        <end position="39"/>
    </location>
</feature>
<accession>A0A4S8NPE3</accession>
<feature type="transmembrane region" description="Helical" evidence="1">
    <location>
        <begin position="51"/>
        <end position="70"/>
    </location>
</feature>
<comment type="caution">
    <text evidence="3">The sequence shown here is derived from an EMBL/GenBank/DDBJ whole genome shotgun (WGS) entry which is preliminary data.</text>
</comment>
<dbReference type="InterPro" id="IPR019692">
    <property type="entry name" value="CFP-6_PH"/>
</dbReference>
<dbReference type="AlphaFoldDB" id="A0A4S8NPE3"/>
<dbReference type="Proteomes" id="UP000307087">
    <property type="component" value="Unassembled WGS sequence"/>
</dbReference>
<keyword evidence="1" id="KW-1133">Transmembrane helix</keyword>
<protein>
    <submittedName>
        <fullName evidence="3">PH domain-containing protein</fullName>
    </submittedName>
</protein>
<evidence type="ECO:0000313" key="3">
    <source>
        <dbReference type="EMBL" id="THV18698.1"/>
    </source>
</evidence>
<proteinExistence type="predicted"/>
<name>A0A4S8NPE3_9ACTN</name>
<feature type="domain" description="Low molecular weight protein antigen 6 PH" evidence="2">
    <location>
        <begin position="73"/>
        <end position="142"/>
    </location>
</feature>
<dbReference type="EMBL" id="STGW01000001">
    <property type="protein sequence ID" value="THV18698.1"/>
    <property type="molecule type" value="Genomic_DNA"/>
</dbReference>
<evidence type="ECO:0000259" key="2">
    <source>
        <dbReference type="Pfam" id="PF10756"/>
    </source>
</evidence>
<reference evidence="3 4" key="1">
    <citation type="journal article" date="2009" name="Int. J. Syst. Evol. Microbiol.">
        <title>Nocardioides caeni sp. nov., isolated from wastewater.</title>
        <authorList>
            <person name="Yoon J.H."/>
            <person name="Kang S.J."/>
            <person name="Park S."/>
            <person name="Kim W."/>
            <person name="Oh T.K."/>
        </authorList>
    </citation>
    <scope>NUCLEOTIDE SEQUENCE [LARGE SCALE GENOMIC DNA]</scope>
    <source>
        <strain evidence="3 4">DSM 23134</strain>
    </source>
</reference>
<dbReference type="Pfam" id="PF10756">
    <property type="entry name" value="bPH_6"/>
    <property type="match status" value="1"/>
</dbReference>